<proteinExistence type="predicted"/>
<sequence length="32" mass="3319">MLHSPSGLLSLRNTPPPPQAPGSKQQAASPRP</sequence>
<protein>
    <submittedName>
        <fullName evidence="2">Uncharacterized protein</fullName>
    </submittedName>
</protein>
<feature type="region of interest" description="Disordered" evidence="1">
    <location>
        <begin position="1"/>
        <end position="32"/>
    </location>
</feature>
<comment type="caution">
    <text evidence="2">The sequence shown here is derived from an EMBL/GenBank/DDBJ whole genome shotgun (WGS) entry which is preliminary data.</text>
</comment>
<evidence type="ECO:0000313" key="2">
    <source>
        <dbReference type="EMBL" id="MPC84000.1"/>
    </source>
</evidence>
<dbReference type="EMBL" id="VSRR010064134">
    <property type="protein sequence ID" value="MPC84000.1"/>
    <property type="molecule type" value="Genomic_DNA"/>
</dbReference>
<evidence type="ECO:0000313" key="3">
    <source>
        <dbReference type="Proteomes" id="UP000324222"/>
    </source>
</evidence>
<dbReference type="Proteomes" id="UP000324222">
    <property type="component" value="Unassembled WGS sequence"/>
</dbReference>
<dbReference type="AlphaFoldDB" id="A0A5B7IHM1"/>
<accession>A0A5B7IHM1</accession>
<reference evidence="2 3" key="1">
    <citation type="submission" date="2019-05" db="EMBL/GenBank/DDBJ databases">
        <title>Another draft genome of Portunus trituberculatus and its Hox gene families provides insights of decapod evolution.</title>
        <authorList>
            <person name="Jeong J.-H."/>
            <person name="Song I."/>
            <person name="Kim S."/>
            <person name="Choi T."/>
            <person name="Kim D."/>
            <person name="Ryu S."/>
            <person name="Kim W."/>
        </authorList>
    </citation>
    <scope>NUCLEOTIDE SEQUENCE [LARGE SCALE GENOMIC DNA]</scope>
    <source>
        <tissue evidence="2">Muscle</tissue>
    </source>
</reference>
<name>A0A5B7IHM1_PORTR</name>
<evidence type="ECO:0000256" key="1">
    <source>
        <dbReference type="SAM" id="MobiDB-lite"/>
    </source>
</evidence>
<feature type="compositionally biased region" description="Polar residues" evidence="1">
    <location>
        <begin position="22"/>
        <end position="32"/>
    </location>
</feature>
<gene>
    <name evidence="2" type="ORF">E2C01_078725</name>
</gene>
<organism evidence="2 3">
    <name type="scientific">Portunus trituberculatus</name>
    <name type="common">Swimming crab</name>
    <name type="synonym">Neptunus trituberculatus</name>
    <dbReference type="NCBI Taxonomy" id="210409"/>
    <lineage>
        <taxon>Eukaryota</taxon>
        <taxon>Metazoa</taxon>
        <taxon>Ecdysozoa</taxon>
        <taxon>Arthropoda</taxon>
        <taxon>Crustacea</taxon>
        <taxon>Multicrustacea</taxon>
        <taxon>Malacostraca</taxon>
        <taxon>Eumalacostraca</taxon>
        <taxon>Eucarida</taxon>
        <taxon>Decapoda</taxon>
        <taxon>Pleocyemata</taxon>
        <taxon>Brachyura</taxon>
        <taxon>Eubrachyura</taxon>
        <taxon>Portunoidea</taxon>
        <taxon>Portunidae</taxon>
        <taxon>Portuninae</taxon>
        <taxon>Portunus</taxon>
    </lineage>
</organism>
<keyword evidence="3" id="KW-1185">Reference proteome</keyword>